<dbReference type="EMBL" id="BLKY01000001">
    <property type="protein sequence ID" value="GFG83463.1"/>
    <property type="molecule type" value="Genomic_DNA"/>
</dbReference>
<gene>
    <name evidence="1" type="ORF">MALGJ_01390</name>
</gene>
<sequence>MSTSKELEIEDERTAEKRYGTLLREKASRPLAYQGPRNGLWTGTGLPARREVPVGELVGRVALASNDQYLWMSLGEAA</sequence>
<dbReference type="AlphaFoldDB" id="A0A7I9Y4Q9"/>
<accession>A0A7I9Y4Q9</accession>
<dbReference type="Proteomes" id="UP000465305">
    <property type="component" value="Unassembled WGS sequence"/>
</dbReference>
<evidence type="ECO:0000313" key="2">
    <source>
        <dbReference type="Proteomes" id="UP000465305"/>
    </source>
</evidence>
<name>A0A7I9Y4Q9_MYCAL</name>
<evidence type="ECO:0000313" key="1">
    <source>
        <dbReference type="EMBL" id="GFG83463.1"/>
    </source>
</evidence>
<protein>
    <submittedName>
        <fullName evidence="1">Uncharacterized protein</fullName>
    </submittedName>
</protein>
<reference evidence="1 2" key="1">
    <citation type="journal article" date="2019" name="Emerg. Microbes Infect.">
        <title>Comprehensive subspecies identification of 175 nontuberculous mycobacteria species based on 7547 genomic profiles.</title>
        <authorList>
            <person name="Matsumoto Y."/>
            <person name="Kinjo T."/>
            <person name="Motooka D."/>
            <person name="Nabeya D."/>
            <person name="Jung N."/>
            <person name="Uechi K."/>
            <person name="Horii T."/>
            <person name="Iida T."/>
            <person name="Fujita J."/>
            <person name="Nakamura S."/>
        </authorList>
    </citation>
    <scope>NUCLEOTIDE SEQUENCE [LARGE SCALE GENOMIC DNA]</scope>
    <source>
        <strain evidence="1 2">JCM 30723</strain>
    </source>
</reference>
<proteinExistence type="predicted"/>
<comment type="caution">
    <text evidence="1">The sequence shown here is derived from an EMBL/GenBank/DDBJ whole genome shotgun (WGS) entry which is preliminary data.</text>
</comment>
<organism evidence="1 2">
    <name type="scientific">Mycolicibacter algericus</name>
    <name type="common">Mycobacterium algericum</name>
    <dbReference type="NCBI Taxonomy" id="1288388"/>
    <lineage>
        <taxon>Bacteria</taxon>
        <taxon>Bacillati</taxon>
        <taxon>Actinomycetota</taxon>
        <taxon>Actinomycetes</taxon>
        <taxon>Mycobacteriales</taxon>
        <taxon>Mycobacteriaceae</taxon>
        <taxon>Mycolicibacter</taxon>
    </lineage>
</organism>
<dbReference type="RefSeq" id="WP_083040752.1">
    <property type="nucleotide sequence ID" value="NZ_BLKY01000001.1"/>
</dbReference>